<evidence type="ECO:0000313" key="2">
    <source>
        <dbReference type="EMBL" id="KAK8066727.1"/>
    </source>
</evidence>
<comment type="caution">
    <text evidence="2">The sequence shown here is derived from an EMBL/GenBank/DDBJ whole genome shotgun (WGS) entry which is preliminary data.</text>
</comment>
<gene>
    <name evidence="2" type="ORF">PG997_013474</name>
</gene>
<feature type="compositionally biased region" description="Basic residues" evidence="1">
    <location>
        <begin position="193"/>
        <end position="202"/>
    </location>
</feature>
<dbReference type="EMBL" id="JAQQWN010000009">
    <property type="protein sequence ID" value="KAK8066727.1"/>
    <property type="molecule type" value="Genomic_DNA"/>
</dbReference>
<feature type="region of interest" description="Disordered" evidence="1">
    <location>
        <begin position="121"/>
        <end position="145"/>
    </location>
</feature>
<feature type="region of interest" description="Disordered" evidence="1">
    <location>
        <begin position="173"/>
        <end position="209"/>
    </location>
</feature>
<evidence type="ECO:0000313" key="3">
    <source>
        <dbReference type="Proteomes" id="UP001433268"/>
    </source>
</evidence>
<proteinExistence type="predicted"/>
<name>A0ABR1V716_9PEZI</name>
<sequence length="209" mass="21400">MSRFCLHCNALGSSCYRQCSFSPFLGFGPSPESFLNGANLPVPDSATVPTPGFSAAPPTLGFTGVPTSGLAGVPTPCSATRAVSVPAANNRSWSTTPGFVPNASAPGFYGPANAPYTPSPLGHSYGAQAGPRGVPLGQQASRPDDGVTGAVNSIAHHKRGIIRNLQQHHERTVQAMREEPPAGEGCPGSVHSHASRANRRAPAKPLGVG</sequence>
<dbReference type="Proteomes" id="UP001433268">
    <property type="component" value="Unassembled WGS sequence"/>
</dbReference>
<dbReference type="GeneID" id="92050848"/>
<reference evidence="2 3" key="1">
    <citation type="submission" date="2023-01" db="EMBL/GenBank/DDBJ databases">
        <title>Analysis of 21 Apiospora genomes using comparative genomics revels a genus with tremendous synthesis potential of carbohydrate active enzymes and secondary metabolites.</title>
        <authorList>
            <person name="Sorensen T."/>
        </authorList>
    </citation>
    <scope>NUCLEOTIDE SEQUENCE [LARGE SCALE GENOMIC DNA]</scope>
    <source>
        <strain evidence="2 3">CBS 114990</strain>
    </source>
</reference>
<dbReference type="RefSeq" id="XP_066663480.1">
    <property type="nucleotide sequence ID" value="XM_066817788.1"/>
</dbReference>
<organism evidence="2 3">
    <name type="scientific">Apiospora hydei</name>
    <dbReference type="NCBI Taxonomy" id="1337664"/>
    <lineage>
        <taxon>Eukaryota</taxon>
        <taxon>Fungi</taxon>
        <taxon>Dikarya</taxon>
        <taxon>Ascomycota</taxon>
        <taxon>Pezizomycotina</taxon>
        <taxon>Sordariomycetes</taxon>
        <taxon>Xylariomycetidae</taxon>
        <taxon>Amphisphaeriales</taxon>
        <taxon>Apiosporaceae</taxon>
        <taxon>Apiospora</taxon>
    </lineage>
</organism>
<evidence type="ECO:0000256" key="1">
    <source>
        <dbReference type="SAM" id="MobiDB-lite"/>
    </source>
</evidence>
<accession>A0ABR1V716</accession>
<dbReference type="PROSITE" id="PS51257">
    <property type="entry name" value="PROKAR_LIPOPROTEIN"/>
    <property type="match status" value="1"/>
</dbReference>
<protein>
    <submittedName>
        <fullName evidence="2">Uncharacterized protein</fullName>
    </submittedName>
</protein>
<keyword evidence="3" id="KW-1185">Reference proteome</keyword>